<evidence type="ECO:0000313" key="1">
    <source>
        <dbReference type="EMBL" id="KAG8570005.1"/>
    </source>
</evidence>
<accession>A0AAV7BBP7</accession>
<reference evidence="1" key="1">
    <citation type="thesis" date="2020" institute="ProQuest LLC" country="789 East Eisenhower Parkway, Ann Arbor, MI, USA">
        <title>Comparative Genomics and Chromosome Evolution.</title>
        <authorList>
            <person name="Mudd A.B."/>
        </authorList>
    </citation>
    <scope>NUCLEOTIDE SEQUENCE</scope>
    <source>
        <strain evidence="1">237g6f4</strain>
        <tissue evidence="1">Blood</tissue>
    </source>
</reference>
<proteinExistence type="predicted"/>
<dbReference type="EMBL" id="WNYA01000006">
    <property type="protein sequence ID" value="KAG8570005.1"/>
    <property type="molecule type" value="Genomic_DNA"/>
</dbReference>
<keyword evidence="2" id="KW-1185">Reference proteome</keyword>
<dbReference type="AlphaFoldDB" id="A0AAV7BBP7"/>
<sequence>MEISTWRCRDLLKSTDHYITITLPKRGWIIFGAIELAIASARPRDLDHFMVEAQPGATTALMILWLVIQAHIKLL</sequence>
<evidence type="ECO:0000313" key="2">
    <source>
        <dbReference type="Proteomes" id="UP000824782"/>
    </source>
</evidence>
<organism evidence="1 2">
    <name type="scientific">Engystomops pustulosus</name>
    <name type="common">Tungara frog</name>
    <name type="synonym">Physalaemus pustulosus</name>
    <dbReference type="NCBI Taxonomy" id="76066"/>
    <lineage>
        <taxon>Eukaryota</taxon>
        <taxon>Metazoa</taxon>
        <taxon>Chordata</taxon>
        <taxon>Craniata</taxon>
        <taxon>Vertebrata</taxon>
        <taxon>Euteleostomi</taxon>
        <taxon>Amphibia</taxon>
        <taxon>Batrachia</taxon>
        <taxon>Anura</taxon>
        <taxon>Neobatrachia</taxon>
        <taxon>Hyloidea</taxon>
        <taxon>Leptodactylidae</taxon>
        <taxon>Leiuperinae</taxon>
        <taxon>Engystomops</taxon>
    </lineage>
</organism>
<gene>
    <name evidence="1" type="ORF">GDO81_014639</name>
</gene>
<dbReference type="Proteomes" id="UP000824782">
    <property type="component" value="Unassembled WGS sequence"/>
</dbReference>
<protein>
    <submittedName>
        <fullName evidence="1">Uncharacterized protein</fullName>
    </submittedName>
</protein>
<comment type="caution">
    <text evidence="1">The sequence shown here is derived from an EMBL/GenBank/DDBJ whole genome shotgun (WGS) entry which is preliminary data.</text>
</comment>
<name>A0AAV7BBP7_ENGPU</name>